<keyword evidence="3" id="KW-0274">FAD</keyword>
<dbReference type="EMBL" id="JBFXLR010000026">
    <property type="protein sequence ID" value="KAL2848211.1"/>
    <property type="molecule type" value="Genomic_DNA"/>
</dbReference>
<evidence type="ECO:0000313" key="8">
    <source>
        <dbReference type="Proteomes" id="UP001610444"/>
    </source>
</evidence>
<keyword evidence="5" id="KW-0812">Transmembrane</keyword>
<evidence type="ECO:0000256" key="5">
    <source>
        <dbReference type="SAM" id="Phobius"/>
    </source>
</evidence>
<comment type="similarity">
    <text evidence="1">Belongs to the paxM FAD-dependent monooxygenase family.</text>
</comment>
<keyword evidence="8" id="KW-1185">Reference proteome</keyword>
<keyword evidence="4" id="KW-0560">Oxidoreductase</keyword>
<feature type="domain" description="FAD-binding" evidence="6">
    <location>
        <begin position="54"/>
        <end position="226"/>
    </location>
</feature>
<evidence type="ECO:0000313" key="7">
    <source>
        <dbReference type="EMBL" id="KAL2848211.1"/>
    </source>
</evidence>
<dbReference type="PRINTS" id="PR00420">
    <property type="entry name" value="RNGMNOXGNASE"/>
</dbReference>
<organism evidence="7 8">
    <name type="scientific">Aspergillus pseudodeflectus</name>
    <dbReference type="NCBI Taxonomy" id="176178"/>
    <lineage>
        <taxon>Eukaryota</taxon>
        <taxon>Fungi</taxon>
        <taxon>Dikarya</taxon>
        <taxon>Ascomycota</taxon>
        <taxon>Pezizomycotina</taxon>
        <taxon>Eurotiomycetes</taxon>
        <taxon>Eurotiomycetidae</taxon>
        <taxon>Eurotiales</taxon>
        <taxon>Aspergillaceae</taxon>
        <taxon>Aspergillus</taxon>
        <taxon>Aspergillus subgen. Nidulantes</taxon>
    </lineage>
</organism>
<keyword evidence="2" id="KW-0285">Flavoprotein</keyword>
<comment type="caution">
    <text evidence="7">The sequence shown here is derived from an EMBL/GenBank/DDBJ whole genome shotgun (WGS) entry which is preliminary data.</text>
</comment>
<evidence type="ECO:0000256" key="3">
    <source>
        <dbReference type="ARBA" id="ARBA00022827"/>
    </source>
</evidence>
<accession>A0ABR4K7D0</accession>
<gene>
    <name evidence="7" type="ORF">BJX68DRAFT_267658</name>
</gene>
<dbReference type="PANTHER" id="PTHR47356:SF2">
    <property type="entry name" value="FAD-BINDING DOMAIN-CONTAINING PROTEIN-RELATED"/>
    <property type="match status" value="1"/>
</dbReference>
<dbReference type="SUPFAM" id="SSF51905">
    <property type="entry name" value="FAD/NAD(P)-binding domain"/>
    <property type="match status" value="1"/>
</dbReference>
<keyword evidence="5" id="KW-1133">Transmembrane helix</keyword>
<dbReference type="InterPro" id="IPR036188">
    <property type="entry name" value="FAD/NAD-bd_sf"/>
</dbReference>
<feature type="domain" description="FAD-binding" evidence="6">
    <location>
        <begin position="359"/>
        <end position="415"/>
    </location>
</feature>
<proteinExistence type="inferred from homology"/>
<sequence length="531" mass="57918">MSAWHTEAYRKALESAAFTFPHYEMTTSPILLPTPSPSSSSSHPTSTTSCKPFHVLIIGGSITGLTLAHCLTAAGISYTILEKHRNLVAPLGGGIGVAPTGARILDQLGLFENLNAIAQGIRILRTGFPDGSGVSQTWVREFEGRYGYGFSIVTRQQLLEVLYTGLGERAKQAVHGGAEVTKICHEGDVVKVHTSAGNVYTGDLVVGADGLHSIARSDILKMIGRKAIGETSSERPSPLSHVPFDLPPRDQKRQWQLIPYSRTDLTADYRVHVGLSTSIPDLSTGEQIIRSYDGFALFVFCGKDGEVGWFATEKLDRRYTYPERPIYTQEDAMAYCESLSDVNVWGDIKFGAVWKARTSFSHALVDEHVFSTWNCGRVVCVGDSVVKISPNSGLGASLGMECAAALTNKLHSLLSSKSPISKGTSKPSTATIEALLNEYTNSQHRRARMIGFASYGAIRLHSRDGWLNALIGGFVLRSERLAVFWTTVIMKGGIKLDFRPVPRRGSEKQRWTMRSVILFVSAIVVLLAVAL</sequence>
<dbReference type="InterPro" id="IPR050562">
    <property type="entry name" value="FAD_mOase_fung"/>
</dbReference>
<dbReference type="Proteomes" id="UP001610444">
    <property type="component" value="Unassembled WGS sequence"/>
</dbReference>
<dbReference type="Pfam" id="PF01494">
    <property type="entry name" value="FAD_binding_3"/>
    <property type="match status" value="2"/>
</dbReference>
<dbReference type="RefSeq" id="XP_070898119.1">
    <property type="nucleotide sequence ID" value="XM_071045867.1"/>
</dbReference>
<evidence type="ECO:0000256" key="4">
    <source>
        <dbReference type="ARBA" id="ARBA00023002"/>
    </source>
</evidence>
<feature type="transmembrane region" description="Helical" evidence="5">
    <location>
        <begin position="511"/>
        <end position="530"/>
    </location>
</feature>
<name>A0ABR4K7D0_9EURO</name>
<dbReference type="InterPro" id="IPR002938">
    <property type="entry name" value="FAD-bd"/>
</dbReference>
<reference evidence="7 8" key="1">
    <citation type="submission" date="2024-07" db="EMBL/GenBank/DDBJ databases">
        <title>Section-level genome sequencing and comparative genomics of Aspergillus sections Usti and Cavernicolus.</title>
        <authorList>
            <consortium name="Lawrence Berkeley National Laboratory"/>
            <person name="Nybo J.L."/>
            <person name="Vesth T.C."/>
            <person name="Theobald S."/>
            <person name="Frisvad J.C."/>
            <person name="Larsen T.O."/>
            <person name="Kjaerboelling I."/>
            <person name="Rothschild-Mancinelli K."/>
            <person name="Lyhne E.K."/>
            <person name="Kogle M.E."/>
            <person name="Barry K."/>
            <person name="Clum A."/>
            <person name="Na H."/>
            <person name="Ledsgaard L."/>
            <person name="Lin J."/>
            <person name="Lipzen A."/>
            <person name="Kuo A."/>
            <person name="Riley R."/>
            <person name="Mondo S."/>
            <person name="LaButti K."/>
            <person name="Haridas S."/>
            <person name="Pangalinan J."/>
            <person name="Salamov A.A."/>
            <person name="Simmons B.A."/>
            <person name="Magnuson J.K."/>
            <person name="Chen J."/>
            <person name="Drula E."/>
            <person name="Henrissat B."/>
            <person name="Wiebenga A."/>
            <person name="Lubbers R.J."/>
            <person name="Gomes A.C."/>
            <person name="Macurrencykelacurrency M.R."/>
            <person name="Stajich J."/>
            <person name="Grigoriev I.V."/>
            <person name="Mortensen U.H."/>
            <person name="De vries R.P."/>
            <person name="Baker S.E."/>
            <person name="Andersen M.R."/>
        </authorList>
    </citation>
    <scope>NUCLEOTIDE SEQUENCE [LARGE SCALE GENOMIC DNA]</scope>
    <source>
        <strain evidence="7 8">CBS 756.74</strain>
    </source>
</reference>
<evidence type="ECO:0000259" key="6">
    <source>
        <dbReference type="Pfam" id="PF01494"/>
    </source>
</evidence>
<dbReference type="GeneID" id="98161031"/>
<evidence type="ECO:0000256" key="2">
    <source>
        <dbReference type="ARBA" id="ARBA00022630"/>
    </source>
</evidence>
<protein>
    <recommendedName>
        <fullName evidence="6">FAD-binding domain-containing protein</fullName>
    </recommendedName>
</protein>
<dbReference type="Gene3D" id="3.50.50.60">
    <property type="entry name" value="FAD/NAD(P)-binding domain"/>
    <property type="match status" value="1"/>
</dbReference>
<keyword evidence="5" id="KW-0472">Membrane</keyword>
<evidence type="ECO:0000256" key="1">
    <source>
        <dbReference type="ARBA" id="ARBA00007992"/>
    </source>
</evidence>
<dbReference type="PANTHER" id="PTHR47356">
    <property type="entry name" value="FAD-DEPENDENT MONOOXYGENASE ASQG-RELATED"/>
    <property type="match status" value="1"/>
</dbReference>